<evidence type="ECO:0000313" key="3">
    <source>
        <dbReference type="EMBL" id="TDG16730.1"/>
    </source>
</evidence>
<feature type="transmembrane region" description="Helical" evidence="2">
    <location>
        <begin position="31"/>
        <end position="57"/>
    </location>
</feature>
<dbReference type="Proteomes" id="UP000295722">
    <property type="component" value="Unassembled WGS sequence"/>
</dbReference>
<dbReference type="InterPro" id="IPR003744">
    <property type="entry name" value="YhhQ"/>
</dbReference>
<dbReference type="NCBIfam" id="TIGR00697">
    <property type="entry name" value="queuosine precursor transporter"/>
    <property type="match status" value="1"/>
</dbReference>
<proteinExistence type="predicted"/>
<evidence type="ECO:0000256" key="1">
    <source>
        <dbReference type="NCBIfam" id="TIGR00697"/>
    </source>
</evidence>
<sequence>MQPADAAPRYLGVLLALNVTFLLVSDFTGSRIIAIFGVGVSVTVFYFPFSYLIGDVLTEVYGYAQSRRVIWISMFCSIAGSGIAKAQLLVPAASFFAYDPAFRHIFSPGVKVSLAGLLAFFAGDISNSYVLAKMKIWDRGKRLWARFACSTLVGEGVNTALFYGIALRGVLPGDLLIRAIAVGWAIKVLVEIAMLPVSYRVVRLLKQAENLDHYDYGTNFNPFIIR</sequence>
<dbReference type="RefSeq" id="WP_133200291.1">
    <property type="nucleotide sequence ID" value="NZ_JBHUCW010000007.1"/>
</dbReference>
<name>A0A4R5LXG0_9BURK</name>
<keyword evidence="2" id="KW-1133">Transmembrane helix</keyword>
<evidence type="ECO:0000256" key="2">
    <source>
        <dbReference type="SAM" id="Phobius"/>
    </source>
</evidence>
<organism evidence="3 4">
    <name type="scientific">Paraburkholderia silviterrae</name>
    <dbReference type="NCBI Taxonomy" id="2528715"/>
    <lineage>
        <taxon>Bacteria</taxon>
        <taxon>Pseudomonadati</taxon>
        <taxon>Pseudomonadota</taxon>
        <taxon>Betaproteobacteria</taxon>
        <taxon>Burkholderiales</taxon>
        <taxon>Burkholderiaceae</taxon>
        <taxon>Paraburkholderia</taxon>
    </lineage>
</organism>
<feature type="transmembrane region" description="Helical" evidence="2">
    <location>
        <begin position="69"/>
        <end position="90"/>
    </location>
</feature>
<comment type="caution">
    <text evidence="3">The sequence shown here is derived from an EMBL/GenBank/DDBJ whole genome shotgun (WGS) entry which is preliminary data.</text>
</comment>
<dbReference type="Pfam" id="PF02592">
    <property type="entry name" value="Vut_1"/>
    <property type="match status" value="1"/>
</dbReference>
<reference evidence="3 4" key="1">
    <citation type="submission" date="2019-03" db="EMBL/GenBank/DDBJ databases">
        <title>Paraburkholderia sp. 4M-K11, isolated from subtropical forest soil.</title>
        <authorList>
            <person name="Gao Z.-H."/>
            <person name="Qiu L.-H."/>
        </authorList>
    </citation>
    <scope>NUCLEOTIDE SEQUENCE [LARGE SCALE GENOMIC DNA]</scope>
    <source>
        <strain evidence="3 4">4M-K11</strain>
    </source>
</reference>
<feature type="transmembrane region" description="Helical" evidence="2">
    <location>
        <begin position="175"/>
        <end position="197"/>
    </location>
</feature>
<gene>
    <name evidence="3" type="ORF">EYW47_39885</name>
</gene>
<dbReference type="PANTHER" id="PTHR34300">
    <property type="entry name" value="QUEUOSINE PRECURSOR TRANSPORTER-RELATED"/>
    <property type="match status" value="1"/>
</dbReference>
<protein>
    <recommendedName>
        <fullName evidence="1">Queuosine precursor transporter</fullName>
    </recommendedName>
</protein>
<dbReference type="OrthoDB" id="9805479at2"/>
<feature type="transmembrane region" description="Helical" evidence="2">
    <location>
        <begin position="110"/>
        <end position="131"/>
    </location>
</feature>
<keyword evidence="4" id="KW-1185">Reference proteome</keyword>
<keyword evidence="2" id="KW-0472">Membrane</keyword>
<feature type="transmembrane region" description="Helical" evidence="2">
    <location>
        <begin position="143"/>
        <end position="163"/>
    </location>
</feature>
<dbReference type="PANTHER" id="PTHR34300:SF2">
    <property type="entry name" value="QUEUOSINE PRECURSOR TRANSPORTER-RELATED"/>
    <property type="match status" value="1"/>
</dbReference>
<keyword evidence="2" id="KW-0812">Transmembrane</keyword>
<accession>A0A4R5LXG0</accession>
<evidence type="ECO:0000313" key="4">
    <source>
        <dbReference type="Proteomes" id="UP000295722"/>
    </source>
</evidence>
<dbReference type="EMBL" id="SMRP01000058">
    <property type="protein sequence ID" value="TDG16730.1"/>
    <property type="molecule type" value="Genomic_DNA"/>
</dbReference>
<dbReference type="AlphaFoldDB" id="A0A4R5LXG0"/>